<protein>
    <recommendedName>
        <fullName evidence="5">THUMP-like domain-containing protein</fullName>
    </recommendedName>
</protein>
<dbReference type="SUPFAM" id="SSF53335">
    <property type="entry name" value="S-adenosyl-L-methionine-dependent methyltransferases"/>
    <property type="match status" value="1"/>
</dbReference>
<dbReference type="Pfam" id="PF22013">
    <property type="entry name" value="PG_1098_Fer"/>
    <property type="match status" value="1"/>
</dbReference>
<comment type="caution">
    <text evidence="3">The sequence shown here is derived from an EMBL/GenBank/DDBJ whole genome shotgun (WGS) entry which is preliminary data.</text>
</comment>
<dbReference type="Pfam" id="PF18096">
    <property type="entry name" value="Thump_like"/>
    <property type="match status" value="1"/>
</dbReference>
<dbReference type="EMBL" id="FRAT01000004">
    <property type="protein sequence ID" value="SHK74211.1"/>
    <property type="molecule type" value="Genomic_DNA"/>
</dbReference>
<dbReference type="InterPro" id="IPR041497">
    <property type="entry name" value="Thump-like"/>
</dbReference>
<dbReference type="Gene3D" id="1.10.10.1110">
    <property type="entry name" value="Methyltransferase PG1098, N-terminal domain"/>
    <property type="match status" value="1"/>
</dbReference>
<sequence length="394" mass="44148">MNKSILHTGPQLFISENLNTDTMSVLLQKPQFEGVSQKELVTQLEAKKKSRDKLPTWFHSSNIYYPNRLNIEQTSSEATASYKAKIVSGKSLADLTGGFGVDCYFFSERIGSVVHCEINPELSEIAAHNFNILGRKNIDCIVGEGMDFLKGTTQKFDWVYIDPSRRNDKKGKVFLLADCLPNLPENIDLVFQKTQNVLLKTSPLLDIKQGISELDHVKEVHVVALNNEVKELLFVLEKDFVGNIAVQTVNITNGKDDTFCFMLEEEQNSTVTFGGPSTYLYEPNVAILKSGGFKSIGAAYQLHKLHPHSHLYSSPKLIDFPGRSFIIEKVLPYSKSAMKALGITKANITTRNFPLSVADLRKKHKIKDGGETYLFFTKDSNDSLLVLQCTKTKD</sequence>
<dbReference type="InterPro" id="IPR029063">
    <property type="entry name" value="SAM-dependent_MTases_sf"/>
</dbReference>
<dbReference type="RefSeq" id="WP_072879044.1">
    <property type="nucleotide sequence ID" value="NZ_FOKU01000007.1"/>
</dbReference>
<feature type="domain" description="PG-1098 ferredoxin-like" evidence="2">
    <location>
        <begin position="279"/>
        <end position="321"/>
    </location>
</feature>
<dbReference type="InterPro" id="IPR054168">
    <property type="entry name" value="PG_1098_Fer"/>
</dbReference>
<dbReference type="PANTHER" id="PTHR14741:SF32">
    <property type="entry name" value="TRIMETHYLGUANOSINE SYNTHASE"/>
    <property type="match status" value="1"/>
</dbReference>
<dbReference type="Proteomes" id="UP000184031">
    <property type="component" value="Unassembled WGS sequence"/>
</dbReference>
<evidence type="ECO:0000259" key="1">
    <source>
        <dbReference type="Pfam" id="PF18096"/>
    </source>
</evidence>
<evidence type="ECO:0000313" key="4">
    <source>
        <dbReference type="Proteomes" id="UP000184031"/>
    </source>
</evidence>
<evidence type="ECO:0008006" key="5">
    <source>
        <dbReference type="Google" id="ProtNLM"/>
    </source>
</evidence>
<proteinExistence type="predicted"/>
<dbReference type="STRING" id="1055723.SAMN05216293_1825"/>
<name>A0A1M6UYK5_9FLAO</name>
<gene>
    <name evidence="3" type="ORF">SAMN05216293_1825</name>
</gene>
<evidence type="ECO:0000313" key="3">
    <source>
        <dbReference type="EMBL" id="SHK74211.1"/>
    </source>
</evidence>
<accession>A0A1M6UYK5</accession>
<evidence type="ECO:0000259" key="2">
    <source>
        <dbReference type="Pfam" id="PF22013"/>
    </source>
</evidence>
<dbReference type="Gene3D" id="3.40.50.150">
    <property type="entry name" value="Vaccinia Virus protein VP39"/>
    <property type="match status" value="1"/>
</dbReference>
<reference evidence="3 4" key="1">
    <citation type="submission" date="2016-11" db="EMBL/GenBank/DDBJ databases">
        <authorList>
            <person name="Varghese N."/>
            <person name="Submissions S."/>
        </authorList>
    </citation>
    <scope>NUCLEOTIDE SEQUENCE [LARGE SCALE GENOMIC DNA]</scope>
    <source>
        <strain evidence="3 4">CGMCC 1.12174</strain>
    </source>
</reference>
<dbReference type="OrthoDB" id="1000417at2"/>
<organism evidence="3 4">
    <name type="scientific">Flagellimonas taeanensis</name>
    <dbReference type="NCBI Taxonomy" id="1005926"/>
    <lineage>
        <taxon>Bacteria</taxon>
        <taxon>Pseudomonadati</taxon>
        <taxon>Bacteroidota</taxon>
        <taxon>Flavobacteriia</taxon>
        <taxon>Flavobacteriales</taxon>
        <taxon>Flavobacteriaceae</taxon>
        <taxon>Flagellimonas</taxon>
    </lineage>
</organism>
<feature type="domain" description="THUMP-like" evidence="1">
    <location>
        <begin position="322"/>
        <end position="390"/>
    </location>
</feature>
<dbReference type="PANTHER" id="PTHR14741">
    <property type="entry name" value="S-ADENOSYLMETHIONINE-DEPENDENT METHYLTRANSFERASE RELATED"/>
    <property type="match status" value="1"/>
</dbReference>
<dbReference type="AlphaFoldDB" id="A0A1M6UYK5"/>